<dbReference type="GO" id="GO:0003677">
    <property type="term" value="F:DNA binding"/>
    <property type="evidence" value="ECO:0007669"/>
    <property type="project" value="InterPro"/>
</dbReference>
<feature type="transmembrane region" description="Helical" evidence="2">
    <location>
        <begin position="285"/>
        <end position="304"/>
    </location>
</feature>
<dbReference type="PANTHER" id="PTHR37299:SF1">
    <property type="entry name" value="STAGE 0 SPORULATION PROTEIN A HOMOLOG"/>
    <property type="match status" value="1"/>
</dbReference>
<evidence type="ECO:0000313" key="5">
    <source>
        <dbReference type="EMBL" id="BDX06188.1"/>
    </source>
</evidence>
<dbReference type="PANTHER" id="PTHR37299">
    <property type="entry name" value="TRANSCRIPTIONAL REGULATOR-RELATED"/>
    <property type="match status" value="1"/>
</dbReference>
<evidence type="ECO:0000313" key="6">
    <source>
        <dbReference type="Proteomes" id="UP001333710"/>
    </source>
</evidence>
<dbReference type="KEGG" id="pmaw:MACH26_17090"/>
<dbReference type="Pfam" id="PF04397">
    <property type="entry name" value="LytTR"/>
    <property type="match status" value="1"/>
</dbReference>
<name>A0AA48HFV1_9ALTE</name>
<reference evidence="5" key="1">
    <citation type="submission" date="2023-01" db="EMBL/GenBank/DDBJ databases">
        <title>Complete genome sequence of Planctobacterium marinum strain Dej080120_11.</title>
        <authorList>
            <person name="Ueki S."/>
            <person name="Maruyama F."/>
        </authorList>
    </citation>
    <scope>NUCLEOTIDE SEQUENCE</scope>
    <source>
        <strain evidence="5">Dej080120_11</strain>
    </source>
</reference>
<evidence type="ECO:0000256" key="1">
    <source>
        <dbReference type="ARBA" id="ARBA00023012"/>
    </source>
</evidence>
<dbReference type="Proteomes" id="UP001333710">
    <property type="component" value="Chromosome"/>
</dbReference>
<keyword evidence="3" id="KW-0732">Signal</keyword>
<keyword evidence="2" id="KW-1133">Transmembrane helix</keyword>
<feature type="transmembrane region" description="Helical" evidence="2">
    <location>
        <begin position="335"/>
        <end position="353"/>
    </location>
</feature>
<dbReference type="AlphaFoldDB" id="A0AA48HFV1"/>
<dbReference type="PROSITE" id="PS50930">
    <property type="entry name" value="HTH_LYTTR"/>
    <property type="match status" value="1"/>
</dbReference>
<gene>
    <name evidence="5" type="ORF">MACH26_17090</name>
</gene>
<feature type="transmembrane region" description="Helical" evidence="2">
    <location>
        <begin position="220"/>
        <end position="238"/>
    </location>
</feature>
<feature type="transmembrane region" description="Helical" evidence="2">
    <location>
        <begin position="310"/>
        <end position="328"/>
    </location>
</feature>
<keyword evidence="6" id="KW-1185">Reference proteome</keyword>
<dbReference type="InterPro" id="IPR007492">
    <property type="entry name" value="LytTR_DNA-bd_dom"/>
</dbReference>
<dbReference type="GO" id="GO:0000156">
    <property type="term" value="F:phosphorelay response regulator activity"/>
    <property type="evidence" value="ECO:0007669"/>
    <property type="project" value="InterPro"/>
</dbReference>
<organism evidence="5 6">
    <name type="scientific">Planctobacterium marinum</name>
    <dbReference type="NCBI Taxonomy" id="1631968"/>
    <lineage>
        <taxon>Bacteria</taxon>
        <taxon>Pseudomonadati</taxon>
        <taxon>Pseudomonadota</taxon>
        <taxon>Gammaproteobacteria</taxon>
        <taxon>Alteromonadales</taxon>
        <taxon>Alteromonadaceae</taxon>
        <taxon>Planctobacterium</taxon>
    </lineage>
</organism>
<proteinExistence type="predicted"/>
<dbReference type="RefSeq" id="WP_338292220.1">
    <property type="nucleotide sequence ID" value="NZ_AP027272.1"/>
</dbReference>
<feature type="domain" description="HTH LytTR-type" evidence="4">
    <location>
        <begin position="413"/>
        <end position="520"/>
    </location>
</feature>
<feature type="transmembrane region" description="Helical" evidence="2">
    <location>
        <begin position="180"/>
        <end position="200"/>
    </location>
</feature>
<dbReference type="InterPro" id="IPR046947">
    <property type="entry name" value="LytR-like"/>
</dbReference>
<feature type="transmembrane region" description="Helical" evidence="2">
    <location>
        <begin position="254"/>
        <end position="273"/>
    </location>
</feature>
<evidence type="ECO:0000256" key="2">
    <source>
        <dbReference type="SAM" id="Phobius"/>
    </source>
</evidence>
<dbReference type="EMBL" id="AP027272">
    <property type="protein sequence ID" value="BDX06188.1"/>
    <property type="molecule type" value="Genomic_DNA"/>
</dbReference>
<accession>A0AA48HFV1</accession>
<feature type="chain" id="PRO_5041470018" description="HTH LytTR-type domain-containing protein" evidence="3">
    <location>
        <begin position="26"/>
        <end position="527"/>
    </location>
</feature>
<keyword evidence="1" id="KW-0902">Two-component regulatory system</keyword>
<dbReference type="SMART" id="SM00850">
    <property type="entry name" value="LytTR"/>
    <property type="match status" value="1"/>
</dbReference>
<sequence>MNVRQLSRFSALSLFLMLFSIAVYAAEFRSFPYQSDVIVCPMSTADVAIPDFSAADCAEQKLFEVDPQHSAMWLLLEFELTETQLPSHSPLGLFVFGKAASRVWLNNTYLGNNGQPDTDKTEIPGKMDYVFHVPDKTLFAGKNRLIMQLSGHHSLISLGAPMHLLAFFPYAETGQYIQSFATPGIALIGAFAVGVIYFLVLSVSRNREMGRNEEIDGIRYHFPLFAAMCLLAMLQLSAELSRSIINYSYPWQDIRLISITACSYLFGVLLLVYNSLKVASNQAPFWIIAGSLLTLAVVLFIPGFDTKTTSGILVPILINLLQILWYLYKQQNSKLKAWFVGHLMIAVIIFISSAAFHEFVHFLIVALVLSGIFVQQAREYQAQQAELMTERSRSAKLEYRLAQQAQLQTPTRLELSSIGKTEFIDSSDITYTKAAGDYVEIHLKDASEKLYSGTLKQLEELLPDTFLRVHRSYLVNLECVTGLFNQKSEQKSQAFLGLGAEIQVPVSRRLLPSVRDSLKTNNQQSLH</sequence>
<keyword evidence="2" id="KW-0812">Transmembrane</keyword>
<dbReference type="Gene3D" id="2.40.50.1020">
    <property type="entry name" value="LytTr DNA-binding domain"/>
    <property type="match status" value="1"/>
</dbReference>
<keyword evidence="2" id="KW-0472">Membrane</keyword>
<feature type="signal peptide" evidence="3">
    <location>
        <begin position="1"/>
        <end position="25"/>
    </location>
</feature>
<evidence type="ECO:0000256" key="3">
    <source>
        <dbReference type="SAM" id="SignalP"/>
    </source>
</evidence>
<protein>
    <recommendedName>
        <fullName evidence="4">HTH LytTR-type domain-containing protein</fullName>
    </recommendedName>
</protein>
<evidence type="ECO:0000259" key="4">
    <source>
        <dbReference type="PROSITE" id="PS50930"/>
    </source>
</evidence>